<reference evidence="2" key="1">
    <citation type="journal article" date="2020" name="Stud. Mycol.">
        <title>101 Dothideomycetes genomes: a test case for predicting lifestyles and emergence of pathogens.</title>
        <authorList>
            <person name="Haridas S."/>
            <person name="Albert R."/>
            <person name="Binder M."/>
            <person name="Bloem J."/>
            <person name="Labutti K."/>
            <person name="Salamov A."/>
            <person name="Andreopoulos B."/>
            <person name="Baker S."/>
            <person name="Barry K."/>
            <person name="Bills G."/>
            <person name="Bluhm B."/>
            <person name="Cannon C."/>
            <person name="Castanera R."/>
            <person name="Culley D."/>
            <person name="Daum C."/>
            <person name="Ezra D."/>
            <person name="Gonzalez J."/>
            <person name="Henrissat B."/>
            <person name="Kuo A."/>
            <person name="Liang C."/>
            <person name="Lipzen A."/>
            <person name="Lutzoni F."/>
            <person name="Magnuson J."/>
            <person name="Mondo S."/>
            <person name="Nolan M."/>
            <person name="Ohm R."/>
            <person name="Pangilinan J."/>
            <person name="Park H.-J."/>
            <person name="Ramirez L."/>
            <person name="Alfaro M."/>
            <person name="Sun H."/>
            <person name="Tritt A."/>
            <person name="Yoshinaga Y."/>
            <person name="Zwiers L.-H."/>
            <person name="Turgeon B."/>
            <person name="Goodwin S."/>
            <person name="Spatafora J."/>
            <person name="Crous P."/>
            <person name="Grigoriev I."/>
        </authorList>
    </citation>
    <scope>NUCLEOTIDE SEQUENCE</scope>
    <source>
        <strain evidence="2">CBS 123094</strain>
    </source>
</reference>
<gene>
    <name evidence="2" type="ORF">P154DRAFT_603085</name>
</gene>
<evidence type="ECO:0000256" key="1">
    <source>
        <dbReference type="SAM" id="MobiDB-lite"/>
    </source>
</evidence>
<proteinExistence type="predicted"/>
<evidence type="ECO:0000313" key="3">
    <source>
        <dbReference type="Proteomes" id="UP000799779"/>
    </source>
</evidence>
<feature type="region of interest" description="Disordered" evidence="1">
    <location>
        <begin position="162"/>
        <end position="238"/>
    </location>
</feature>
<feature type="compositionally biased region" description="Basic and acidic residues" evidence="1">
    <location>
        <begin position="215"/>
        <end position="238"/>
    </location>
</feature>
<feature type="compositionally biased region" description="Low complexity" evidence="1">
    <location>
        <begin position="347"/>
        <end position="370"/>
    </location>
</feature>
<keyword evidence="3" id="KW-1185">Reference proteome</keyword>
<organism evidence="2 3">
    <name type="scientific">Amniculicola lignicola CBS 123094</name>
    <dbReference type="NCBI Taxonomy" id="1392246"/>
    <lineage>
        <taxon>Eukaryota</taxon>
        <taxon>Fungi</taxon>
        <taxon>Dikarya</taxon>
        <taxon>Ascomycota</taxon>
        <taxon>Pezizomycotina</taxon>
        <taxon>Dothideomycetes</taxon>
        <taxon>Pleosporomycetidae</taxon>
        <taxon>Pleosporales</taxon>
        <taxon>Amniculicolaceae</taxon>
        <taxon>Amniculicola</taxon>
    </lineage>
</organism>
<evidence type="ECO:0000313" key="2">
    <source>
        <dbReference type="EMBL" id="KAF1998560.1"/>
    </source>
</evidence>
<feature type="compositionally biased region" description="Basic and acidic residues" evidence="1">
    <location>
        <begin position="56"/>
        <end position="79"/>
    </location>
</feature>
<protein>
    <submittedName>
        <fullName evidence="2">Uncharacterized protein</fullName>
    </submittedName>
</protein>
<feature type="compositionally biased region" description="Basic and acidic residues" evidence="1">
    <location>
        <begin position="373"/>
        <end position="396"/>
    </location>
</feature>
<dbReference type="Proteomes" id="UP000799779">
    <property type="component" value="Unassembled WGS sequence"/>
</dbReference>
<sequence length="428" mass="47319">MGSDKHINKEIATMVDEPDQPHNFEHIEHIEQMESENKDVQGETKEPQETSTQPRTQREGDSPNIKRIDPEIKDVRPVSEDDEEVSTQTSGQRTEDSQSLEHIKAKNKEVHPESGEDQGVGQSVIQKEDGKQSASDGNVELKTLPAAKPGAAIEDETVALSDPFAVIPATDTDGLDPPPNPQSAETSEHEAGAPSPATAPSSKKREREEDEDESEGTRKGENPRKSHHTADDQVLDLKSRVEKCTQNWLAKDAASRKEDPTKLKAQIRIEDIGFSQNTPQFKAPSVDSEGAPKASMNGVEVEMTDILPLDPPPPVKHNKRKRKREAYDDAVNERRRCVNEMTVIPKAAQTTPTPTPAPTTTGTPAPATAPDRVTPKDEKTASRDNQTAKDSPHSVELEELFECPSMLAWGKRRKTIDDHRSKWRQGHK</sequence>
<feature type="region of interest" description="Disordered" evidence="1">
    <location>
        <begin position="1"/>
        <end position="148"/>
    </location>
</feature>
<feature type="compositionally biased region" description="Basic and acidic residues" evidence="1">
    <location>
        <begin position="19"/>
        <end position="48"/>
    </location>
</feature>
<name>A0A6A5W9H8_9PLEO</name>
<feature type="compositionally biased region" description="Basic and acidic residues" evidence="1">
    <location>
        <begin position="325"/>
        <end position="338"/>
    </location>
</feature>
<feature type="compositionally biased region" description="Basic and acidic residues" evidence="1">
    <location>
        <begin position="93"/>
        <end position="114"/>
    </location>
</feature>
<accession>A0A6A5W9H8</accession>
<dbReference type="AlphaFoldDB" id="A0A6A5W9H8"/>
<dbReference type="EMBL" id="ML977603">
    <property type="protein sequence ID" value="KAF1998560.1"/>
    <property type="molecule type" value="Genomic_DNA"/>
</dbReference>
<feature type="region of interest" description="Disordered" evidence="1">
    <location>
        <begin position="275"/>
        <end position="428"/>
    </location>
</feature>